<dbReference type="Proteomes" id="UP000051952">
    <property type="component" value="Unassembled WGS sequence"/>
</dbReference>
<keyword evidence="7 10" id="KW-0812">Transmembrane</keyword>
<keyword evidence="9 10" id="KW-0472">Membrane</keyword>
<dbReference type="InterPro" id="IPR025770">
    <property type="entry name" value="PPMT_MeTrfase"/>
</dbReference>
<evidence type="ECO:0000256" key="9">
    <source>
        <dbReference type="ARBA" id="ARBA00023136"/>
    </source>
</evidence>
<dbReference type="GO" id="GO:0032259">
    <property type="term" value="P:methylation"/>
    <property type="evidence" value="ECO:0007669"/>
    <property type="project" value="UniProtKB-KW"/>
</dbReference>
<protein>
    <recommendedName>
        <fullName evidence="3 10">Protein-S-isoprenylcysteine O-methyltransferase</fullName>
        <ecNumber evidence="3 10">2.1.1.100</ecNumber>
    </recommendedName>
</protein>
<dbReference type="OMA" id="GMVPQVW"/>
<evidence type="ECO:0000256" key="1">
    <source>
        <dbReference type="ARBA" id="ARBA00004141"/>
    </source>
</evidence>
<feature type="transmembrane region" description="Helical" evidence="10">
    <location>
        <begin position="22"/>
        <end position="50"/>
    </location>
</feature>
<evidence type="ECO:0000313" key="12">
    <source>
        <dbReference type="Proteomes" id="UP000051952"/>
    </source>
</evidence>
<evidence type="ECO:0000256" key="8">
    <source>
        <dbReference type="ARBA" id="ARBA00022989"/>
    </source>
</evidence>
<dbReference type="EC" id="2.1.1.100" evidence="3 10"/>
<dbReference type="PROSITE" id="PS51564">
    <property type="entry name" value="SAM_ICMT"/>
    <property type="match status" value="1"/>
</dbReference>
<evidence type="ECO:0000256" key="4">
    <source>
        <dbReference type="ARBA" id="ARBA00022603"/>
    </source>
</evidence>
<comment type="subcellular location">
    <subcellularLocation>
        <location evidence="10">Endoplasmic reticulum membrane</location>
        <topology evidence="10">Multi-pass membrane protein</topology>
    </subcellularLocation>
    <subcellularLocation>
        <location evidence="1">Membrane</location>
        <topology evidence="1">Multi-pass membrane protein</topology>
    </subcellularLocation>
</comment>
<dbReference type="PANTHER" id="PTHR12714:SF9">
    <property type="entry name" value="PROTEIN-S-ISOPRENYLCYSTEINE O-METHYLTRANSFERASE"/>
    <property type="match status" value="1"/>
</dbReference>
<evidence type="ECO:0000313" key="11">
    <source>
        <dbReference type="EMBL" id="CUG89599.1"/>
    </source>
</evidence>
<keyword evidence="8 10" id="KW-1133">Transmembrane helix</keyword>
<comment type="similarity">
    <text evidence="2 10">Belongs to the class VI-like SAM-binding methyltransferase superfamily. Isoprenylcysteine carboxyl methyltransferase family.</text>
</comment>
<feature type="transmembrane region" description="Helical" evidence="10">
    <location>
        <begin position="56"/>
        <end position="79"/>
    </location>
</feature>
<dbReference type="GO" id="GO:0005789">
    <property type="term" value="C:endoplasmic reticulum membrane"/>
    <property type="evidence" value="ECO:0007669"/>
    <property type="project" value="UniProtKB-SubCell"/>
</dbReference>
<dbReference type="AlphaFoldDB" id="A0A0S4JHW1"/>
<sequence>MSQLDPALWAAIQKHRRIFVDIAIIAFVLGIIAAASFLGLVGVVVGWWAWHPTTVAFALYVLTCMVGFHMSEFLVAALYRPHDTHPKAFMIYHSPAFMIATAAALVEFFVEAWLVPAGWKLFVTNVSFTIVAALAVSAFYGVRVLAMVQCGSNFSLEIETTHRKDHSLVTSGVFGYFRHPSYFGWFWRTVLSQVLLMNPICLVGFTFVTWKFFVQRIEEEEQILSSEEFFGEKYVAFKKSVGTGIPFIA</sequence>
<gene>
    <name evidence="11" type="ORF">BSAL_22265</name>
</gene>
<keyword evidence="12" id="KW-1185">Reference proteome</keyword>
<evidence type="ECO:0000256" key="7">
    <source>
        <dbReference type="ARBA" id="ARBA00022692"/>
    </source>
</evidence>
<name>A0A0S4JHW1_BODSA</name>
<feature type="transmembrane region" description="Helical" evidence="10">
    <location>
        <begin position="122"/>
        <end position="146"/>
    </location>
</feature>
<accession>A0A0S4JHW1</accession>
<dbReference type="InterPro" id="IPR007269">
    <property type="entry name" value="ICMT_MeTrfase"/>
</dbReference>
<dbReference type="Gene3D" id="1.20.120.1630">
    <property type="match status" value="1"/>
</dbReference>
<dbReference type="Pfam" id="PF04140">
    <property type="entry name" value="ICMT"/>
    <property type="match status" value="1"/>
</dbReference>
<dbReference type="EMBL" id="CYKH01001751">
    <property type="protein sequence ID" value="CUG89599.1"/>
    <property type="molecule type" value="Genomic_DNA"/>
</dbReference>
<feature type="transmembrane region" description="Helical" evidence="10">
    <location>
        <begin position="193"/>
        <end position="214"/>
    </location>
</feature>
<evidence type="ECO:0000256" key="5">
    <source>
        <dbReference type="ARBA" id="ARBA00022679"/>
    </source>
</evidence>
<evidence type="ECO:0000256" key="10">
    <source>
        <dbReference type="RuleBase" id="RU362022"/>
    </source>
</evidence>
<dbReference type="GO" id="GO:0004671">
    <property type="term" value="F:protein C-terminal S-isoprenylcysteine carboxyl O-methyltransferase activity"/>
    <property type="evidence" value="ECO:0007669"/>
    <property type="project" value="UniProtKB-EC"/>
</dbReference>
<organism evidence="11 12">
    <name type="scientific">Bodo saltans</name>
    <name type="common">Flagellated protozoan</name>
    <dbReference type="NCBI Taxonomy" id="75058"/>
    <lineage>
        <taxon>Eukaryota</taxon>
        <taxon>Discoba</taxon>
        <taxon>Euglenozoa</taxon>
        <taxon>Kinetoplastea</taxon>
        <taxon>Metakinetoplastina</taxon>
        <taxon>Eubodonida</taxon>
        <taxon>Bodonidae</taxon>
        <taxon>Bodo</taxon>
    </lineage>
</organism>
<keyword evidence="4 10" id="KW-0489">Methyltransferase</keyword>
<dbReference type="PANTHER" id="PTHR12714">
    <property type="entry name" value="PROTEIN-S ISOPRENYLCYSTEINE O-METHYLTRANSFERASE"/>
    <property type="match status" value="1"/>
</dbReference>
<feature type="transmembrane region" description="Helical" evidence="10">
    <location>
        <begin position="91"/>
        <end position="110"/>
    </location>
</feature>
<reference evidence="12" key="1">
    <citation type="submission" date="2015-09" db="EMBL/GenBank/DDBJ databases">
        <authorList>
            <consortium name="Pathogen Informatics"/>
        </authorList>
    </citation>
    <scope>NUCLEOTIDE SEQUENCE [LARGE SCALE GENOMIC DNA]</scope>
    <source>
        <strain evidence="12">Lake Konstanz</strain>
    </source>
</reference>
<evidence type="ECO:0000256" key="6">
    <source>
        <dbReference type="ARBA" id="ARBA00022691"/>
    </source>
</evidence>
<keyword evidence="5 11" id="KW-0808">Transferase</keyword>
<evidence type="ECO:0000256" key="2">
    <source>
        <dbReference type="ARBA" id="ARBA00009140"/>
    </source>
</evidence>
<dbReference type="VEuPathDB" id="TriTrypDB:BSAL_22265"/>
<keyword evidence="6 10" id="KW-0949">S-adenosyl-L-methionine</keyword>
<keyword evidence="10" id="KW-0256">Endoplasmic reticulum</keyword>
<comment type="catalytic activity">
    <reaction evidence="10">
        <text>[protein]-C-terminal S-[(2E,6E)-farnesyl]-L-cysteine + S-adenosyl-L-methionine = [protein]-C-terminal S-[(2E,6E)-farnesyl]-L-cysteine methyl ester + S-adenosyl-L-homocysteine</text>
        <dbReference type="Rhea" id="RHEA:21672"/>
        <dbReference type="Rhea" id="RHEA-COMP:12125"/>
        <dbReference type="Rhea" id="RHEA-COMP:12126"/>
        <dbReference type="ChEBI" id="CHEBI:57856"/>
        <dbReference type="ChEBI" id="CHEBI:59789"/>
        <dbReference type="ChEBI" id="CHEBI:90510"/>
        <dbReference type="ChEBI" id="CHEBI:90511"/>
        <dbReference type="EC" id="2.1.1.100"/>
    </reaction>
</comment>
<evidence type="ECO:0000256" key="3">
    <source>
        <dbReference type="ARBA" id="ARBA00012151"/>
    </source>
</evidence>
<dbReference type="OrthoDB" id="422086at2759"/>
<proteinExistence type="inferred from homology"/>